<reference evidence="1" key="1">
    <citation type="submission" date="2023-06" db="EMBL/GenBank/DDBJ databases">
        <authorList>
            <person name="Noh H."/>
        </authorList>
    </citation>
    <scope>NUCLEOTIDE SEQUENCE</scope>
    <source>
        <strain evidence="1">DUCC20226</strain>
    </source>
</reference>
<sequence>MSESQMSDTASDTASMLAEEEKTLEVVHQLLKSFRNARGSLVFACGGTVPIPAAKDTTQETPIAIDQAPTCPPVVLRWDPESESVPAAICKLKFPLDHSDSTTVRNIQQLLNDMQPATFGYQGQDILDETYHEASKLDQSCFSCTFSPTS</sequence>
<proteinExistence type="predicted"/>
<gene>
    <name evidence="1" type="ORF">N8I77_002640</name>
</gene>
<name>A0AAD9WBZ7_PHOAM</name>
<dbReference type="EMBL" id="JAUJFL010000001">
    <property type="protein sequence ID" value="KAK2615919.1"/>
    <property type="molecule type" value="Genomic_DNA"/>
</dbReference>
<comment type="caution">
    <text evidence="1">The sequence shown here is derived from an EMBL/GenBank/DDBJ whole genome shotgun (WGS) entry which is preliminary data.</text>
</comment>
<organism evidence="1 2">
    <name type="scientific">Phomopsis amygdali</name>
    <name type="common">Fusicoccum amygdali</name>
    <dbReference type="NCBI Taxonomy" id="1214568"/>
    <lineage>
        <taxon>Eukaryota</taxon>
        <taxon>Fungi</taxon>
        <taxon>Dikarya</taxon>
        <taxon>Ascomycota</taxon>
        <taxon>Pezizomycotina</taxon>
        <taxon>Sordariomycetes</taxon>
        <taxon>Sordariomycetidae</taxon>
        <taxon>Diaporthales</taxon>
        <taxon>Diaporthaceae</taxon>
        <taxon>Diaporthe</taxon>
    </lineage>
</organism>
<dbReference type="Proteomes" id="UP001265746">
    <property type="component" value="Unassembled WGS sequence"/>
</dbReference>
<protein>
    <submittedName>
        <fullName evidence="1">Uncharacterized protein</fullName>
    </submittedName>
</protein>
<accession>A0AAD9WBZ7</accession>
<evidence type="ECO:0000313" key="2">
    <source>
        <dbReference type="Proteomes" id="UP001265746"/>
    </source>
</evidence>
<dbReference type="AlphaFoldDB" id="A0AAD9WBZ7"/>
<keyword evidence="2" id="KW-1185">Reference proteome</keyword>
<evidence type="ECO:0000313" key="1">
    <source>
        <dbReference type="EMBL" id="KAK2615919.1"/>
    </source>
</evidence>